<evidence type="ECO:0008006" key="7">
    <source>
        <dbReference type="Google" id="ProtNLM"/>
    </source>
</evidence>
<dbReference type="EMBL" id="JAANBB010000163">
    <property type="protein sequence ID" value="KAF7547928.1"/>
    <property type="molecule type" value="Genomic_DNA"/>
</dbReference>
<keyword evidence="3" id="KW-0472">Membrane</keyword>
<evidence type="ECO:0000313" key="5">
    <source>
        <dbReference type="EMBL" id="KAF7547928.1"/>
    </source>
</evidence>
<sequence>MAMPRCLAVACALGAGVWAQSSDSGKLWAVVAYINHGETTPIIGDRVQLTPEGAQQMQRQGRAFRARYLTNVSDSDYDHIEAVRLQYMTAHEIDNRVLDISSQTDEAVSGGAIAFLQGLYPPSPDSFGNDTDETDIARDYTEGSDNMTDYPLNGYQYPNMHTLSILDPMSTACSNWESEMNVNLTQDGTMQAFYNATYDFYQILFSTSPLQGTIDLEDANFWNAYEIYDYVNYMYTHNETVNEGLTNGSTTLSILLDYATAMVRVRNSYADDSDSAESERKSILYSVAGRTLANRVARQFINNLQWSGGRDKLTLMFGSLDPIFSFIALSGLLTPDSISEGPFSTLPSPGAALIFELYGEDSSDPGLLPSFSDLSVRLYYRATADSEEDFEMHAMYESESNNGLVPYSNFVAIMQEIGLTAYDWCDVCDSTTSPWCFYSFGSGNDNDSTSGGLDPVIAGVVGAIILGVVMAFAAASLYCLAGLRLRRDHVREEPTTPAGGFKGPEKKDGDKDVTVTKEGFHHERVGSWELKNETHLPSVESVGVTARDLPRERGRSFDDDDDISVMGATPVKEHESV</sequence>
<evidence type="ECO:0000313" key="6">
    <source>
        <dbReference type="Proteomes" id="UP000722485"/>
    </source>
</evidence>
<evidence type="ECO:0000256" key="2">
    <source>
        <dbReference type="SAM" id="MobiDB-lite"/>
    </source>
</evidence>
<organism evidence="5 6">
    <name type="scientific">Cylindrodendrum hubeiense</name>
    <dbReference type="NCBI Taxonomy" id="595255"/>
    <lineage>
        <taxon>Eukaryota</taxon>
        <taxon>Fungi</taxon>
        <taxon>Dikarya</taxon>
        <taxon>Ascomycota</taxon>
        <taxon>Pezizomycotina</taxon>
        <taxon>Sordariomycetes</taxon>
        <taxon>Hypocreomycetidae</taxon>
        <taxon>Hypocreales</taxon>
        <taxon>Nectriaceae</taxon>
        <taxon>Cylindrodendrum</taxon>
    </lineage>
</organism>
<feature type="chain" id="PRO_5040413420" description="Histidine acid phosphatase" evidence="4">
    <location>
        <begin position="20"/>
        <end position="577"/>
    </location>
</feature>
<dbReference type="InterPro" id="IPR050645">
    <property type="entry name" value="Histidine_acid_phosphatase"/>
</dbReference>
<gene>
    <name evidence="5" type="ORF">G7Z17_g7385</name>
</gene>
<dbReference type="AlphaFoldDB" id="A0A9P5H8E9"/>
<dbReference type="InterPro" id="IPR029033">
    <property type="entry name" value="His_PPase_superfam"/>
</dbReference>
<evidence type="ECO:0000256" key="3">
    <source>
        <dbReference type="SAM" id="Phobius"/>
    </source>
</evidence>
<feature type="transmembrane region" description="Helical" evidence="3">
    <location>
        <begin position="456"/>
        <end position="481"/>
    </location>
</feature>
<dbReference type="Pfam" id="PF00328">
    <property type="entry name" value="His_Phos_2"/>
    <property type="match status" value="1"/>
</dbReference>
<feature type="region of interest" description="Disordered" evidence="2">
    <location>
        <begin position="491"/>
        <end position="520"/>
    </location>
</feature>
<feature type="region of interest" description="Disordered" evidence="2">
    <location>
        <begin position="539"/>
        <end position="577"/>
    </location>
</feature>
<feature type="compositionally biased region" description="Basic and acidic residues" evidence="2">
    <location>
        <begin position="503"/>
        <end position="520"/>
    </location>
</feature>
<feature type="signal peptide" evidence="4">
    <location>
        <begin position="1"/>
        <end position="19"/>
    </location>
</feature>
<keyword evidence="3" id="KW-1133">Transmembrane helix</keyword>
<dbReference type="SUPFAM" id="SSF53254">
    <property type="entry name" value="Phosphoglycerate mutase-like"/>
    <property type="match status" value="1"/>
</dbReference>
<proteinExistence type="inferred from homology"/>
<dbReference type="GO" id="GO:0016791">
    <property type="term" value="F:phosphatase activity"/>
    <property type="evidence" value="ECO:0007669"/>
    <property type="project" value="TreeGrafter"/>
</dbReference>
<keyword evidence="4" id="KW-0732">Signal</keyword>
<feature type="compositionally biased region" description="Basic and acidic residues" evidence="2">
    <location>
        <begin position="548"/>
        <end position="557"/>
    </location>
</feature>
<evidence type="ECO:0000256" key="1">
    <source>
        <dbReference type="ARBA" id="ARBA00005375"/>
    </source>
</evidence>
<dbReference type="OrthoDB" id="258392at2759"/>
<comment type="caution">
    <text evidence="5">The sequence shown here is derived from an EMBL/GenBank/DDBJ whole genome shotgun (WGS) entry which is preliminary data.</text>
</comment>
<protein>
    <recommendedName>
        <fullName evidence="7">Histidine acid phosphatase</fullName>
    </recommendedName>
</protein>
<evidence type="ECO:0000256" key="4">
    <source>
        <dbReference type="SAM" id="SignalP"/>
    </source>
</evidence>
<dbReference type="PANTHER" id="PTHR11567:SF127">
    <property type="entry name" value="HISTIDINE ACID PHOSPHATASE"/>
    <property type="match status" value="1"/>
</dbReference>
<comment type="similarity">
    <text evidence="1">Belongs to the histidine acid phosphatase family.</text>
</comment>
<dbReference type="InterPro" id="IPR000560">
    <property type="entry name" value="His_Pase_clade-2"/>
</dbReference>
<accession>A0A9P5H8E9</accession>
<dbReference type="PANTHER" id="PTHR11567">
    <property type="entry name" value="ACID PHOSPHATASE-RELATED"/>
    <property type="match status" value="1"/>
</dbReference>
<reference evidence="5" key="1">
    <citation type="submission" date="2020-03" db="EMBL/GenBank/DDBJ databases">
        <title>Draft Genome Sequence of Cylindrodendrum hubeiense.</title>
        <authorList>
            <person name="Buettner E."/>
            <person name="Kellner H."/>
        </authorList>
    </citation>
    <scope>NUCLEOTIDE SEQUENCE</scope>
    <source>
        <strain evidence="5">IHI 201604</strain>
    </source>
</reference>
<keyword evidence="3" id="KW-0812">Transmembrane</keyword>
<dbReference type="Proteomes" id="UP000722485">
    <property type="component" value="Unassembled WGS sequence"/>
</dbReference>
<keyword evidence="6" id="KW-1185">Reference proteome</keyword>
<name>A0A9P5H8E9_9HYPO</name>
<dbReference type="Gene3D" id="3.40.50.1240">
    <property type="entry name" value="Phosphoglycerate mutase-like"/>
    <property type="match status" value="1"/>
</dbReference>